<keyword evidence="2" id="KW-1185">Reference proteome</keyword>
<dbReference type="EMBL" id="JACCKX010000001">
    <property type="protein sequence ID" value="NZA03335.1"/>
    <property type="molecule type" value="Genomic_DNA"/>
</dbReference>
<dbReference type="Proteomes" id="UP000589716">
    <property type="component" value="Unassembled WGS sequence"/>
</dbReference>
<organism evidence="1 2">
    <name type="scientific">Ottowia beijingensis</name>
    <dbReference type="NCBI Taxonomy" id="1207057"/>
    <lineage>
        <taxon>Bacteria</taxon>
        <taxon>Pseudomonadati</taxon>
        <taxon>Pseudomonadota</taxon>
        <taxon>Betaproteobacteria</taxon>
        <taxon>Burkholderiales</taxon>
        <taxon>Comamonadaceae</taxon>
        <taxon>Ottowia</taxon>
    </lineage>
</organism>
<dbReference type="AlphaFoldDB" id="A0A853IZI7"/>
<protein>
    <submittedName>
        <fullName evidence="1">Uncharacterized protein</fullName>
    </submittedName>
</protein>
<proteinExistence type="predicted"/>
<sequence>MGFWRVPAQTVSFEALAEKPPRLRALDGAGALPDIHPTAIPEFWASLQHAGPIELSVRRGVGGWWWQYDAEPLADRVDEFYAATRAGKATP</sequence>
<dbReference type="RefSeq" id="WP_180551571.1">
    <property type="nucleotide sequence ID" value="NZ_JACCKX010000001.1"/>
</dbReference>
<comment type="caution">
    <text evidence="1">The sequence shown here is derived from an EMBL/GenBank/DDBJ whole genome shotgun (WGS) entry which is preliminary data.</text>
</comment>
<evidence type="ECO:0000313" key="2">
    <source>
        <dbReference type="Proteomes" id="UP000589716"/>
    </source>
</evidence>
<name>A0A853IZI7_9BURK</name>
<evidence type="ECO:0000313" key="1">
    <source>
        <dbReference type="EMBL" id="NZA03335.1"/>
    </source>
</evidence>
<reference evidence="1 2" key="1">
    <citation type="submission" date="2020-07" db="EMBL/GenBank/DDBJ databases">
        <authorList>
            <person name="Maaloum M."/>
        </authorList>
    </citation>
    <scope>NUCLEOTIDE SEQUENCE [LARGE SCALE GENOMIC DNA]</scope>
    <source>
        <strain evidence="1 2">GCS-AN-3</strain>
    </source>
</reference>
<gene>
    <name evidence="1" type="ORF">H0I39_19445</name>
</gene>
<accession>A0A853IZI7</accession>